<organism evidence="1 2">
    <name type="scientific">Glycomyces buryatensis</name>
    <dbReference type="NCBI Taxonomy" id="2570927"/>
    <lineage>
        <taxon>Bacteria</taxon>
        <taxon>Bacillati</taxon>
        <taxon>Actinomycetota</taxon>
        <taxon>Actinomycetes</taxon>
        <taxon>Glycomycetales</taxon>
        <taxon>Glycomycetaceae</taxon>
        <taxon>Glycomyces</taxon>
    </lineage>
</organism>
<comment type="caution">
    <text evidence="1">The sequence shown here is derived from an EMBL/GenBank/DDBJ whole genome shotgun (WGS) entry which is preliminary data.</text>
</comment>
<dbReference type="OrthoDB" id="9924658at2"/>
<accession>A0A4S8QC86</accession>
<proteinExistence type="predicted"/>
<reference evidence="2" key="1">
    <citation type="submission" date="2019-04" db="EMBL/GenBank/DDBJ databases">
        <title>Nocardioides xinjiangensis sp. nov.</title>
        <authorList>
            <person name="Liu S."/>
        </authorList>
    </citation>
    <scope>NUCLEOTIDE SEQUENCE [LARGE SCALE GENOMIC DNA]</scope>
    <source>
        <strain evidence="2">18</strain>
    </source>
</reference>
<dbReference type="RefSeq" id="WP_136535260.1">
    <property type="nucleotide sequence ID" value="NZ_STGY01000056.1"/>
</dbReference>
<protein>
    <recommendedName>
        <fullName evidence="3">DUF3558 domain-containing protein</fullName>
    </recommendedName>
</protein>
<dbReference type="Proteomes" id="UP000308760">
    <property type="component" value="Unassembled WGS sequence"/>
</dbReference>
<sequence length="207" mass="22312">MTVPSNQPQVASRSRKRLFALLAVGLGLVALAAVYLVVQLIRDDTPDIEADFSSATCEDFDLAEFETFSAGEVELSKADGGKFPDSEARQLYCKYTSDSGITLTIGAGIGITTDTADDPASVLDEGRRFWEIDPSHTVEDFDNGVLAGYTLSYETEPGQVFNLHGAGDQLFIGVFLRSELGEFDTADALDLAEALAGQAFERFEAYA</sequence>
<dbReference type="AlphaFoldDB" id="A0A4S8QC86"/>
<gene>
    <name evidence="1" type="ORF">FAB82_14525</name>
</gene>
<keyword evidence="2" id="KW-1185">Reference proteome</keyword>
<evidence type="ECO:0000313" key="2">
    <source>
        <dbReference type="Proteomes" id="UP000308760"/>
    </source>
</evidence>
<evidence type="ECO:0000313" key="1">
    <source>
        <dbReference type="EMBL" id="THV40485.1"/>
    </source>
</evidence>
<evidence type="ECO:0008006" key="3">
    <source>
        <dbReference type="Google" id="ProtNLM"/>
    </source>
</evidence>
<dbReference type="EMBL" id="STGY01000056">
    <property type="protein sequence ID" value="THV40485.1"/>
    <property type="molecule type" value="Genomic_DNA"/>
</dbReference>
<reference evidence="1 2" key="2">
    <citation type="submission" date="2019-05" db="EMBL/GenBank/DDBJ databases">
        <title>Glycomyces buryatensis sp. nov.</title>
        <authorList>
            <person name="Nikitina E."/>
        </authorList>
    </citation>
    <scope>NUCLEOTIDE SEQUENCE [LARGE SCALE GENOMIC DNA]</scope>
    <source>
        <strain evidence="1 2">18</strain>
    </source>
</reference>
<name>A0A4S8QC86_9ACTN</name>